<dbReference type="InterPro" id="IPR006623">
    <property type="entry name" value="THEG"/>
</dbReference>
<dbReference type="Proteomes" id="UP000076502">
    <property type="component" value="Unassembled WGS sequence"/>
</dbReference>
<sequence length="180" mass="20218">MATLLITRHWESGESLTAAGKTFSNKSKCLSTARPQEISQNEKLLSESCGFQNQIVSSKYSSQRRTLNMLPKTANARLTKIHDDTFLEPSHVKVSALLYEITERTNELAQPRARLVDPKTHQPPLTTSQIPKASQRIIELSKPRVMYQQPSKPIGYVSRSALHAVGSYHSSLLIIFFILL</sequence>
<proteinExistence type="predicted"/>
<organism evidence="1 2">
    <name type="scientific">Dufourea novaeangliae</name>
    <name type="common">Sweat bee</name>
    <dbReference type="NCBI Taxonomy" id="178035"/>
    <lineage>
        <taxon>Eukaryota</taxon>
        <taxon>Metazoa</taxon>
        <taxon>Ecdysozoa</taxon>
        <taxon>Arthropoda</taxon>
        <taxon>Hexapoda</taxon>
        <taxon>Insecta</taxon>
        <taxon>Pterygota</taxon>
        <taxon>Neoptera</taxon>
        <taxon>Endopterygota</taxon>
        <taxon>Hymenoptera</taxon>
        <taxon>Apocrita</taxon>
        <taxon>Aculeata</taxon>
        <taxon>Apoidea</taxon>
        <taxon>Anthophila</taxon>
        <taxon>Halictidae</taxon>
        <taxon>Rophitinae</taxon>
        <taxon>Dufourea</taxon>
    </lineage>
</organism>
<keyword evidence="2" id="KW-1185">Reference proteome</keyword>
<name>A0A154PDS2_DUFNO</name>
<reference evidence="1 2" key="1">
    <citation type="submission" date="2015-07" db="EMBL/GenBank/DDBJ databases">
        <title>The genome of Dufourea novaeangliae.</title>
        <authorList>
            <person name="Pan H."/>
            <person name="Kapheim K."/>
        </authorList>
    </citation>
    <scope>NUCLEOTIDE SEQUENCE [LARGE SCALE GENOMIC DNA]</scope>
    <source>
        <strain evidence="1">0120121106</strain>
        <tissue evidence="1">Whole body</tissue>
    </source>
</reference>
<gene>
    <name evidence="1" type="ORF">WN55_01797</name>
</gene>
<evidence type="ECO:0000313" key="2">
    <source>
        <dbReference type="Proteomes" id="UP000076502"/>
    </source>
</evidence>
<accession>A0A154PDS2</accession>
<dbReference type="Pfam" id="PF14912">
    <property type="entry name" value="THEG"/>
    <property type="match status" value="1"/>
</dbReference>
<dbReference type="SMART" id="SM00705">
    <property type="entry name" value="THEG"/>
    <property type="match status" value="2"/>
</dbReference>
<dbReference type="AlphaFoldDB" id="A0A154PDS2"/>
<protein>
    <submittedName>
        <fullName evidence="1">Uncharacterized protein</fullName>
    </submittedName>
</protein>
<dbReference type="EMBL" id="KQ434885">
    <property type="protein sequence ID" value="KZC10046.1"/>
    <property type="molecule type" value="Genomic_DNA"/>
</dbReference>
<evidence type="ECO:0000313" key="1">
    <source>
        <dbReference type="EMBL" id="KZC10046.1"/>
    </source>
</evidence>